<dbReference type="PANTHER" id="PTHR33327">
    <property type="entry name" value="ENDONUCLEASE"/>
    <property type="match status" value="1"/>
</dbReference>
<dbReference type="Pfam" id="PF23055">
    <property type="entry name" value="DUF7041"/>
    <property type="match status" value="1"/>
</dbReference>
<keyword evidence="4" id="KW-1185">Reference proteome</keyword>
<dbReference type="InterPro" id="IPR055469">
    <property type="entry name" value="DUF7041"/>
</dbReference>
<keyword evidence="1" id="KW-0175">Coiled coil</keyword>
<accession>A0A5S6Q4F4</accession>
<evidence type="ECO:0000259" key="3">
    <source>
        <dbReference type="Pfam" id="PF23055"/>
    </source>
</evidence>
<dbReference type="WBParaSite" id="TMUE_1000003081.1">
    <property type="protein sequence ID" value="TMUE_1000003081.1"/>
    <property type="gene ID" value="WBGene00298605"/>
</dbReference>
<dbReference type="WBParaSite" id="TMUE_0000002111.1">
    <property type="protein sequence ID" value="TMUE_0000002111.1"/>
    <property type="gene ID" value="WBGene00297967"/>
</dbReference>
<evidence type="ECO:0000313" key="5">
    <source>
        <dbReference type="WBParaSite" id="TMUE_0000002111.1"/>
    </source>
</evidence>
<feature type="domain" description="DUF7041" evidence="3">
    <location>
        <begin position="19"/>
        <end position="100"/>
    </location>
</feature>
<feature type="coiled-coil region" evidence="1">
    <location>
        <begin position="178"/>
        <end position="205"/>
    </location>
</feature>
<evidence type="ECO:0000256" key="1">
    <source>
        <dbReference type="SAM" id="Coils"/>
    </source>
</evidence>
<name>A0A5S6Q4F4_TRIMR</name>
<evidence type="ECO:0000256" key="2">
    <source>
        <dbReference type="SAM" id="MobiDB-lite"/>
    </source>
</evidence>
<protein>
    <submittedName>
        <fullName evidence="5 6">Retrotransposon gag domain-containing protein</fullName>
    </submittedName>
</protein>
<proteinExistence type="predicted"/>
<reference evidence="4" key="1">
    <citation type="submission" date="2013-11" db="EMBL/GenBank/DDBJ databases">
        <authorList>
            <person name="Aslett M."/>
        </authorList>
    </citation>
    <scope>NUCLEOTIDE SEQUENCE [LARGE SCALE GENOMIC DNA]</scope>
    <source>
        <strain evidence="4">Edinburgh</strain>
    </source>
</reference>
<dbReference type="Proteomes" id="UP000046395">
    <property type="component" value="Unassembled WGS sequence"/>
</dbReference>
<evidence type="ECO:0000313" key="6">
    <source>
        <dbReference type="WBParaSite" id="TMUE_0000002338.1"/>
    </source>
</evidence>
<feature type="compositionally biased region" description="Polar residues" evidence="2">
    <location>
        <begin position="206"/>
        <end position="222"/>
    </location>
</feature>
<organism evidence="4 5">
    <name type="scientific">Trichuris muris</name>
    <name type="common">Mouse whipworm</name>
    <dbReference type="NCBI Taxonomy" id="70415"/>
    <lineage>
        <taxon>Eukaryota</taxon>
        <taxon>Metazoa</taxon>
        <taxon>Ecdysozoa</taxon>
        <taxon>Nematoda</taxon>
        <taxon>Enoplea</taxon>
        <taxon>Dorylaimia</taxon>
        <taxon>Trichinellida</taxon>
        <taxon>Trichuridae</taxon>
        <taxon>Trichuris</taxon>
    </lineage>
</organism>
<evidence type="ECO:0000313" key="4">
    <source>
        <dbReference type="Proteomes" id="UP000046395"/>
    </source>
</evidence>
<feature type="region of interest" description="Disordered" evidence="2">
    <location>
        <begin position="206"/>
        <end position="232"/>
    </location>
</feature>
<dbReference type="PANTHER" id="PTHR33327:SF3">
    <property type="entry name" value="RNA-DIRECTED DNA POLYMERASE"/>
    <property type="match status" value="1"/>
</dbReference>
<sequence length="268" mass="30404">MSTCSDNVAPLSSALAIKLPAFWPHRAQVWFAQAEAQFKLLKVTSSLTKFYYAIAAFNDATAADLDDLLQPVGDFPYEHLKKQVLIRFATTPDERFQSLMDSQALTEQRPSQILREMRCKATDLIDPESPFFRQLFLRRLPPNIQLVLKTLRTATIDELAQTADELMPLNSSINIVTAGDASSEVQALRQEIADLREQLRALAVVSPSQNRARRTTTLNRSPSGRRRLSISPPPPTICYFHRKFGRDARRCRQPCHFQGNDYAGRSRR</sequence>
<reference evidence="4" key="2">
    <citation type="submission" date="2014-03" db="EMBL/GenBank/DDBJ databases">
        <title>The whipworm genome and dual-species transcriptomics of an intimate host-pathogen interaction.</title>
        <authorList>
            <person name="Foth B.J."/>
            <person name="Tsai I.J."/>
            <person name="Reid A.J."/>
            <person name="Bancroft A.J."/>
            <person name="Nichol S."/>
            <person name="Tracey A."/>
            <person name="Holroyd N."/>
            <person name="Cotton J.A."/>
            <person name="Stanley E.J."/>
            <person name="Zarowiecki M."/>
            <person name="Liu J.Z."/>
            <person name="Huckvale T."/>
            <person name="Cooper P.J."/>
            <person name="Grencis R.K."/>
            <person name="Berriman M."/>
        </authorList>
    </citation>
    <scope>NUCLEOTIDE SEQUENCE [LARGE SCALE GENOMIC DNA]</scope>
    <source>
        <strain evidence="4">Edinburgh</strain>
    </source>
</reference>
<dbReference type="AlphaFoldDB" id="A0A5S6Q4F4"/>
<reference evidence="5 6" key="3">
    <citation type="submission" date="2019-12" db="UniProtKB">
        <authorList>
            <consortium name="WormBaseParasite"/>
        </authorList>
    </citation>
    <scope>IDENTIFICATION</scope>
</reference>
<dbReference type="WBParaSite" id="TMUE_0000002338.1">
    <property type="protein sequence ID" value="TMUE_0000002338.1"/>
    <property type="gene ID" value="WBGene00298184"/>
</dbReference>